<dbReference type="RefSeq" id="WP_094604685.1">
    <property type="nucleotide sequence ID" value="NZ_CP155573.1"/>
</dbReference>
<organism evidence="1 2">
    <name type="scientific">Sporomusa silvacetica DSM 10669</name>
    <dbReference type="NCBI Taxonomy" id="1123289"/>
    <lineage>
        <taxon>Bacteria</taxon>
        <taxon>Bacillati</taxon>
        <taxon>Bacillota</taxon>
        <taxon>Negativicutes</taxon>
        <taxon>Selenomonadales</taxon>
        <taxon>Sporomusaceae</taxon>
        <taxon>Sporomusa</taxon>
    </lineage>
</organism>
<keyword evidence="2" id="KW-1185">Reference proteome</keyword>
<dbReference type="CDD" id="cd16416">
    <property type="entry name" value="HAD_BsYqeG-like"/>
    <property type="match status" value="1"/>
</dbReference>
<dbReference type="InterPro" id="IPR023214">
    <property type="entry name" value="HAD_sf"/>
</dbReference>
<evidence type="ECO:0000313" key="1">
    <source>
        <dbReference type="EMBL" id="XFO65938.1"/>
    </source>
</evidence>
<dbReference type="SUPFAM" id="SSF56784">
    <property type="entry name" value="HAD-like"/>
    <property type="match status" value="1"/>
</dbReference>
<name>A0ABZ3IKP3_9FIRM</name>
<dbReference type="Proteomes" id="UP000216752">
    <property type="component" value="Chromosome"/>
</dbReference>
<dbReference type="NCBIfam" id="TIGR01662">
    <property type="entry name" value="HAD-SF-IIIA"/>
    <property type="match status" value="1"/>
</dbReference>
<dbReference type="PANTHER" id="PTHR19288">
    <property type="entry name" value="4-NITROPHENYLPHOSPHATASE-RELATED"/>
    <property type="match status" value="1"/>
</dbReference>
<dbReference type="InterPro" id="IPR010021">
    <property type="entry name" value="PGPP1/Gep4"/>
</dbReference>
<accession>A0ABZ3IKP3</accession>
<reference evidence="1" key="1">
    <citation type="submission" date="2024-05" db="EMBL/GenBank/DDBJ databases">
        <title>Isolation and characterization of Sporomusa carbonis sp. nov., a carboxydotrophic hydrogenogen in the genus of Sporomusa isolated from a charcoal burning pile.</title>
        <authorList>
            <person name="Boeer T."/>
            <person name="Rosenbaum F."/>
            <person name="Eysell L."/>
            <person name="Mueller V."/>
            <person name="Daniel R."/>
            <person name="Poehlein A."/>
        </authorList>
    </citation>
    <scope>NUCLEOTIDE SEQUENCE [LARGE SCALE GENOMIC DNA]</scope>
    <source>
        <strain evidence="1">DSM 10669</strain>
    </source>
</reference>
<dbReference type="NCBIfam" id="TIGR01509">
    <property type="entry name" value="HAD-SF-IA-v3"/>
    <property type="match status" value="1"/>
</dbReference>
<proteinExistence type="predicted"/>
<dbReference type="PANTHER" id="PTHR19288:SF25">
    <property type="entry name" value="PHOSPHATIDYLGLYCEROPHOSPHATASE GEP4, MITOCHONDRIAL"/>
    <property type="match status" value="1"/>
</dbReference>
<dbReference type="EMBL" id="CP155573">
    <property type="protein sequence ID" value="XFO65938.1"/>
    <property type="molecule type" value="Genomic_DNA"/>
</dbReference>
<evidence type="ECO:0000313" key="2">
    <source>
        <dbReference type="Proteomes" id="UP000216752"/>
    </source>
</evidence>
<gene>
    <name evidence="1" type="ORF">SPSIL_020860</name>
</gene>
<evidence type="ECO:0008006" key="3">
    <source>
        <dbReference type="Google" id="ProtNLM"/>
    </source>
</evidence>
<dbReference type="InterPro" id="IPR006549">
    <property type="entry name" value="HAD-SF_hydro_IIIA"/>
</dbReference>
<protein>
    <recommendedName>
        <fullName evidence="3">YqeG family HAD IIIA-type phosphatase</fullName>
    </recommendedName>
</protein>
<sequence>MLKLLVPCMIVNTLYDIKLTELKQRGIRGIAFDLDNTIIPWNSPDICPEVLVWLNNLAAQDFKLCFVSNNGKRRVRKIAEQCGVPFVARALKPSRSGFRQAAQTMELRPETVAVVGDQLFTDILGGNRLGMVTIWVKPLTTKEFIGTKVTRQLEKLAVHVLKVTGRL</sequence>
<dbReference type="Pfam" id="PF13242">
    <property type="entry name" value="Hydrolase_like"/>
    <property type="match status" value="1"/>
</dbReference>
<dbReference type="InterPro" id="IPR036412">
    <property type="entry name" value="HAD-like_sf"/>
</dbReference>
<dbReference type="NCBIfam" id="TIGR01668">
    <property type="entry name" value="YqeG_hyp_ppase"/>
    <property type="match status" value="1"/>
</dbReference>
<dbReference type="Gene3D" id="3.40.50.1000">
    <property type="entry name" value="HAD superfamily/HAD-like"/>
    <property type="match status" value="1"/>
</dbReference>
<dbReference type="InterPro" id="IPR006439">
    <property type="entry name" value="HAD-SF_hydro_IA"/>
</dbReference>